<evidence type="ECO:0000313" key="2">
    <source>
        <dbReference type="Proteomes" id="UP000031594"/>
    </source>
</evidence>
<dbReference type="EMBL" id="JQNX01000001">
    <property type="protein sequence ID" value="KIE59193.1"/>
    <property type="molecule type" value="Genomic_DNA"/>
</dbReference>
<gene>
    <name evidence="1" type="ORF">A946_00190</name>
</gene>
<comment type="caution">
    <text evidence="1">The sequence shown here is derived from an EMBL/GenBank/DDBJ whole genome shotgun (WGS) entry which is preliminary data.</text>
</comment>
<evidence type="ECO:0000313" key="1">
    <source>
        <dbReference type="EMBL" id="KIE59193.1"/>
    </source>
</evidence>
<keyword evidence="2" id="KW-1185">Reference proteome</keyword>
<evidence type="ECO:0008006" key="3">
    <source>
        <dbReference type="Google" id="ProtNLM"/>
    </source>
</evidence>
<organism evidence="1 2">
    <name type="scientific">Methylacidiphilum kamchatkense Kam1</name>
    <dbReference type="NCBI Taxonomy" id="1202785"/>
    <lineage>
        <taxon>Bacteria</taxon>
        <taxon>Pseudomonadati</taxon>
        <taxon>Verrucomicrobiota</taxon>
        <taxon>Methylacidiphilae</taxon>
        <taxon>Methylacidiphilales</taxon>
        <taxon>Methylacidiphilaceae</taxon>
        <taxon>Methylacidiphilum (ex Ratnadevi et al. 2023)</taxon>
    </lineage>
</organism>
<accession>A0ABR4ZYI9</accession>
<dbReference type="Proteomes" id="UP000031594">
    <property type="component" value="Unassembled WGS sequence"/>
</dbReference>
<protein>
    <recommendedName>
        <fullName evidence="3">Secreted protein</fullName>
    </recommendedName>
</protein>
<name>A0ABR4ZYI9_9BACT</name>
<reference evidence="1 2" key="1">
    <citation type="submission" date="2014-08" db="EMBL/GenBank/DDBJ databases">
        <title>Methylacidiphilum kamchatkense strain Kam1 draft genome sequence.</title>
        <authorList>
            <person name="Birkeland N.-K."/>
            <person name="Erikstad H.A."/>
        </authorList>
    </citation>
    <scope>NUCLEOTIDE SEQUENCE [LARGE SCALE GENOMIC DNA]</scope>
    <source>
        <strain evidence="1 2">Kam1</strain>
    </source>
</reference>
<sequence length="69" mass="7964">MVLGNRTRVFLLNLYLVRACKSISYSAKHWHSAHKLIKTWAFVFHPSHVQLLSYSFGCLSRIDLIGFGK</sequence>
<proteinExistence type="predicted"/>